<dbReference type="Proteomes" id="UP001345219">
    <property type="component" value="Chromosome 16"/>
</dbReference>
<dbReference type="EMBL" id="JAXIOK010000016">
    <property type="protein sequence ID" value="KAK4753083.1"/>
    <property type="molecule type" value="Genomic_DNA"/>
</dbReference>
<evidence type="ECO:0000313" key="2">
    <source>
        <dbReference type="EMBL" id="KAK4753083.1"/>
    </source>
</evidence>
<sequence>MEEEAERETSSADGENKGQCCVVECVDDGRELEFSETDAGEAVHGDAICSDDRNEPTENGNELLEQAMSASEIVKEVSVSEPATGDIVDEQLAEDRKSDLIKEVKVEESRQSGSNAEMEEKQENIHINNDAEQEDLVEVDTESLPVDQLNSTVGGHGPTAESSVCLGSSDTNAENSQSSGTSSIPDLSITQSNGDSDDASLGMNDQDATLTLGEVLTSSAESSNMPVEPTAYPPVAEEVAVALNANTTGRSLSVDDDISSPALGDGKMPAELEVVNYNDADEQILETQLEESKPTSSAYAEVESGDQNGLLVHNNISIKHHATKLAEIEICFGSIGHEELSSLSIRGRSSEAKSAVDSSVTHLLPDHESHENADNNICASHGVDAVPQSKVSPPGAPFVGLAEDKLDLPEDESRIFNYLATRNPYIVELEAALAEERTARDSLK</sequence>
<dbReference type="AlphaFoldDB" id="A0AAN7JXR0"/>
<feature type="compositionally biased region" description="Acidic residues" evidence="1">
    <location>
        <begin position="131"/>
        <end position="141"/>
    </location>
</feature>
<reference evidence="2 3" key="1">
    <citation type="journal article" date="2023" name="Hortic Res">
        <title>Pangenome of water caltrop reveals structural variations and asymmetric subgenome divergence after allopolyploidization.</title>
        <authorList>
            <person name="Zhang X."/>
            <person name="Chen Y."/>
            <person name="Wang L."/>
            <person name="Yuan Y."/>
            <person name="Fang M."/>
            <person name="Shi L."/>
            <person name="Lu R."/>
            <person name="Comes H.P."/>
            <person name="Ma Y."/>
            <person name="Chen Y."/>
            <person name="Huang G."/>
            <person name="Zhou Y."/>
            <person name="Zheng Z."/>
            <person name="Qiu Y."/>
        </authorList>
    </citation>
    <scope>NUCLEOTIDE SEQUENCE [LARGE SCALE GENOMIC DNA]</scope>
    <source>
        <tissue evidence="2">Roots</tissue>
    </source>
</reference>
<evidence type="ECO:0000313" key="3">
    <source>
        <dbReference type="Proteomes" id="UP001345219"/>
    </source>
</evidence>
<gene>
    <name evidence="2" type="ORF">SAY87_021881</name>
</gene>
<organism evidence="2 3">
    <name type="scientific">Trapa incisa</name>
    <dbReference type="NCBI Taxonomy" id="236973"/>
    <lineage>
        <taxon>Eukaryota</taxon>
        <taxon>Viridiplantae</taxon>
        <taxon>Streptophyta</taxon>
        <taxon>Embryophyta</taxon>
        <taxon>Tracheophyta</taxon>
        <taxon>Spermatophyta</taxon>
        <taxon>Magnoliopsida</taxon>
        <taxon>eudicotyledons</taxon>
        <taxon>Gunneridae</taxon>
        <taxon>Pentapetalae</taxon>
        <taxon>rosids</taxon>
        <taxon>malvids</taxon>
        <taxon>Myrtales</taxon>
        <taxon>Lythraceae</taxon>
        <taxon>Trapa</taxon>
    </lineage>
</organism>
<keyword evidence="3" id="KW-1185">Reference proteome</keyword>
<name>A0AAN7JXR0_9MYRT</name>
<evidence type="ECO:0000256" key="1">
    <source>
        <dbReference type="SAM" id="MobiDB-lite"/>
    </source>
</evidence>
<feature type="region of interest" description="Disordered" evidence="1">
    <location>
        <begin position="96"/>
        <end position="230"/>
    </location>
</feature>
<protein>
    <submittedName>
        <fullName evidence="2">Uncharacterized protein</fullName>
    </submittedName>
</protein>
<proteinExistence type="predicted"/>
<comment type="caution">
    <text evidence="2">The sequence shown here is derived from an EMBL/GenBank/DDBJ whole genome shotgun (WGS) entry which is preliminary data.</text>
</comment>
<feature type="compositionally biased region" description="Basic and acidic residues" evidence="1">
    <location>
        <begin position="96"/>
        <end position="110"/>
    </location>
</feature>
<feature type="compositionally biased region" description="Polar residues" evidence="1">
    <location>
        <begin position="160"/>
        <end position="194"/>
    </location>
</feature>
<accession>A0AAN7JXR0</accession>
<feature type="compositionally biased region" description="Polar residues" evidence="1">
    <location>
        <begin position="216"/>
        <end position="225"/>
    </location>
</feature>